<dbReference type="RefSeq" id="XP_056577014.1">
    <property type="nucleotide sequence ID" value="XM_056726163.1"/>
</dbReference>
<comment type="caution">
    <text evidence="2">The sequence shown here is derived from an EMBL/GenBank/DDBJ whole genome shotgun (WGS) entry which is preliminary data.</text>
</comment>
<evidence type="ECO:0000313" key="2">
    <source>
        <dbReference type="EMBL" id="KAJ5365547.1"/>
    </source>
</evidence>
<dbReference type="GeneID" id="81465346"/>
<dbReference type="PRINTS" id="PR00081">
    <property type="entry name" value="GDHRDH"/>
</dbReference>
<reference evidence="2" key="1">
    <citation type="submission" date="2022-12" db="EMBL/GenBank/DDBJ databases">
        <authorList>
            <person name="Petersen C."/>
        </authorList>
    </citation>
    <scope>NUCLEOTIDE SEQUENCE</scope>
    <source>
        <strain evidence="2">IBT 3081</strain>
    </source>
</reference>
<evidence type="ECO:0000313" key="3">
    <source>
        <dbReference type="Proteomes" id="UP001147752"/>
    </source>
</evidence>
<gene>
    <name evidence="2" type="ORF">N7517_008433</name>
</gene>
<dbReference type="Proteomes" id="UP001147752">
    <property type="component" value="Unassembled WGS sequence"/>
</dbReference>
<dbReference type="PANTHER" id="PTHR43639:SF5">
    <property type="entry name" value="OXIDOREDUCTASE, SHORT-CHAIN DEHYDROGENASE_REDUCTASE FAMILY (AFU_ORTHOLOGUE AFUA_6G09140)"/>
    <property type="match status" value="1"/>
</dbReference>
<dbReference type="EMBL" id="JAPZBT010000003">
    <property type="protein sequence ID" value="KAJ5365547.1"/>
    <property type="molecule type" value="Genomic_DNA"/>
</dbReference>
<dbReference type="SUPFAM" id="SSF51735">
    <property type="entry name" value="NAD(P)-binding Rossmann-fold domains"/>
    <property type="match status" value="1"/>
</dbReference>
<reference evidence="2" key="2">
    <citation type="journal article" date="2023" name="IMA Fungus">
        <title>Comparative genomic study of the Penicillium genus elucidates a diverse pangenome and 15 lateral gene transfer events.</title>
        <authorList>
            <person name="Petersen C."/>
            <person name="Sorensen T."/>
            <person name="Nielsen M.R."/>
            <person name="Sondergaard T.E."/>
            <person name="Sorensen J.L."/>
            <person name="Fitzpatrick D.A."/>
            <person name="Frisvad J.C."/>
            <person name="Nielsen K.L."/>
        </authorList>
    </citation>
    <scope>NUCLEOTIDE SEQUENCE</scope>
    <source>
        <strain evidence="2">IBT 3081</strain>
    </source>
</reference>
<dbReference type="OrthoDB" id="47007at2759"/>
<dbReference type="Gene3D" id="3.40.50.720">
    <property type="entry name" value="NAD(P)-binding Rossmann-like Domain"/>
    <property type="match status" value="1"/>
</dbReference>
<dbReference type="InterPro" id="IPR002347">
    <property type="entry name" value="SDR_fam"/>
</dbReference>
<dbReference type="GO" id="GO:0016491">
    <property type="term" value="F:oxidoreductase activity"/>
    <property type="evidence" value="ECO:0007669"/>
    <property type="project" value="UniProtKB-KW"/>
</dbReference>
<dbReference type="InterPro" id="IPR036291">
    <property type="entry name" value="NAD(P)-bd_dom_sf"/>
</dbReference>
<dbReference type="AlphaFoldDB" id="A0A9W9V1N3"/>
<dbReference type="PRINTS" id="PR00080">
    <property type="entry name" value="SDRFAMILY"/>
</dbReference>
<accession>A0A9W9V1N3</accession>
<protein>
    <submittedName>
        <fullName evidence="2">Uncharacterized protein</fullName>
    </submittedName>
</protein>
<organism evidence="2 3">
    <name type="scientific">Penicillium concentricum</name>
    <dbReference type="NCBI Taxonomy" id="293559"/>
    <lineage>
        <taxon>Eukaryota</taxon>
        <taxon>Fungi</taxon>
        <taxon>Dikarya</taxon>
        <taxon>Ascomycota</taxon>
        <taxon>Pezizomycotina</taxon>
        <taxon>Eurotiomycetes</taxon>
        <taxon>Eurotiomycetidae</taxon>
        <taxon>Eurotiales</taxon>
        <taxon>Aspergillaceae</taxon>
        <taxon>Penicillium</taxon>
    </lineage>
</organism>
<proteinExistence type="predicted"/>
<name>A0A9W9V1N3_9EURO</name>
<evidence type="ECO:0000256" key="1">
    <source>
        <dbReference type="ARBA" id="ARBA00023002"/>
    </source>
</evidence>
<keyword evidence="1" id="KW-0560">Oxidoreductase</keyword>
<sequence length="278" mass="30736">MPLRAKMNTPRGADGFGAAIADRFSREGCKVIILDLNQVKGESKQRADSNITFLPGDVTRPETWEKALELAQTNYGRIDVVVNNAEPTLRSDLLTRPKLGITHDPSPIHTKSLREYERTFNVNVKPVFISAQIFAPVMMQQGHGIFINITRLWYEVIDRKSTGCTRPRPGFAIYNASKAAVEVATKTMALEYAPAVRFNCISPAVGNTAMPPLTRSRLQASIGNGEDSRQRLRQVEDMLPMKRLCQPLDIANAAWYLGSEQSSFVTGTTLEVDGGRGV</sequence>
<dbReference type="PANTHER" id="PTHR43639">
    <property type="entry name" value="OXIDOREDUCTASE, SHORT-CHAIN DEHYDROGENASE/REDUCTASE FAMILY (AFU_ORTHOLOGUE AFUA_5G02870)"/>
    <property type="match status" value="1"/>
</dbReference>
<dbReference type="Pfam" id="PF13561">
    <property type="entry name" value="adh_short_C2"/>
    <property type="match status" value="1"/>
</dbReference>
<keyword evidence="3" id="KW-1185">Reference proteome</keyword>